<evidence type="ECO:0000313" key="3">
    <source>
        <dbReference type="Proteomes" id="UP000002518"/>
    </source>
</evidence>
<feature type="transmembrane region" description="Helical" evidence="1">
    <location>
        <begin position="97"/>
        <end position="120"/>
    </location>
</feature>
<feature type="transmembrane region" description="Helical" evidence="1">
    <location>
        <begin position="38"/>
        <end position="59"/>
    </location>
</feature>
<keyword evidence="1" id="KW-0812">Transmembrane</keyword>
<sequence length="369" mass="38206">MRLAFGLLMASLTAALAVAESSAVGVLEYLLPVEEHRVIAKAVLSAVAMAGSFWGLVVASTRFRSPSGRRLVLAVVGVATPAILLGLEGLLGGGLSSLASVMAVSVALGMASFALSSSIYSQVDYVEWRRVLAEYYIVSSVGSSLLIFASLASGQPIIVAGSIAVFALLSAQHVLDVPLSFASLKVVDNFSSAVFSALHGRLDRLRVDEVLRLSSAAGVLAALKIPVIQGASYYLGEATPLVYSLGYALGVTLASTSASTLPASTAALASTLLAMYTGGSLPWLALFIVGLGYGWAVFTLVMYVLDREPKKVRIATVSVVAWSTAASLAVFAVTSVMGTSPYMPALAILVLGLVLSAATRLKNAGVRWE</sequence>
<evidence type="ECO:0000256" key="1">
    <source>
        <dbReference type="SAM" id="Phobius"/>
    </source>
</evidence>
<proteinExistence type="predicted"/>
<dbReference type="GeneID" id="1444588"/>
<name>Q9YF57_AERPE</name>
<evidence type="ECO:0000313" key="2">
    <source>
        <dbReference type="EMBL" id="BAA79339.1"/>
    </source>
</evidence>
<dbReference type="EnsemblBacteria" id="BAA79339">
    <property type="protein sequence ID" value="BAA79339"/>
    <property type="gene ID" value="APE_0384"/>
</dbReference>
<reference evidence="2 3" key="1">
    <citation type="journal article" date="1999" name="DNA Res.">
        <title>Complete genome sequence of an aerobic hyper-thermophilic crenarchaeon, Aeropyrum pernix K1.</title>
        <authorList>
            <person name="Kawarabayasi Y."/>
            <person name="Hino Y."/>
            <person name="Horikawa H."/>
            <person name="Yamazaki S."/>
            <person name="Haikawa Y."/>
            <person name="Jin-no K."/>
            <person name="Takahashi M."/>
            <person name="Sekine M."/>
            <person name="Baba S."/>
            <person name="Ankai A."/>
            <person name="Kosugi H."/>
            <person name="Hosoyama A."/>
            <person name="Fukui S."/>
            <person name="Nagai Y."/>
            <person name="Nishijima K."/>
            <person name="Nakazawa H."/>
            <person name="Takamiya M."/>
            <person name="Masuda S."/>
            <person name="Funahashi T."/>
            <person name="Tanaka T."/>
            <person name="Kudoh Y."/>
            <person name="Yamazaki J."/>
            <person name="Kushida N."/>
            <person name="Oguchi A."/>
            <person name="Aoki K."/>
            <person name="Kubota K."/>
            <person name="Nakamura Y."/>
            <person name="Nomura N."/>
            <person name="Sako Y."/>
            <person name="Kikuchi H."/>
        </authorList>
    </citation>
    <scope>NUCLEOTIDE SEQUENCE [LARGE SCALE GENOMIC DNA]</scope>
    <source>
        <strain evidence="3">ATCC 700893 / DSM 11879 / JCM 9820 / NBRC 100138 / K1</strain>
    </source>
</reference>
<dbReference type="AlphaFoldDB" id="Q9YF57"/>
<dbReference type="KEGG" id="ape:APE_0384"/>
<gene>
    <name evidence="2" type="ordered locus">APE_0384</name>
</gene>
<keyword evidence="3" id="KW-1185">Reference proteome</keyword>
<dbReference type="Proteomes" id="UP000002518">
    <property type="component" value="Chromosome"/>
</dbReference>
<keyword evidence="1" id="KW-1133">Transmembrane helix</keyword>
<feature type="transmembrane region" description="Helical" evidence="1">
    <location>
        <begin position="283"/>
        <end position="305"/>
    </location>
</feature>
<dbReference type="EMBL" id="BA000002">
    <property type="protein sequence ID" value="BAA79339.1"/>
    <property type="molecule type" value="Genomic_DNA"/>
</dbReference>
<feature type="transmembrane region" description="Helical" evidence="1">
    <location>
        <begin position="342"/>
        <end position="361"/>
    </location>
</feature>
<feature type="transmembrane region" description="Helical" evidence="1">
    <location>
        <begin position="317"/>
        <end position="336"/>
    </location>
</feature>
<keyword evidence="1" id="KW-0472">Membrane</keyword>
<feature type="transmembrane region" description="Helical" evidence="1">
    <location>
        <begin position="71"/>
        <end position="91"/>
    </location>
</feature>
<dbReference type="RefSeq" id="WP_010865705.1">
    <property type="nucleotide sequence ID" value="NC_000854.2"/>
</dbReference>
<feature type="transmembrane region" description="Helical" evidence="1">
    <location>
        <begin position="210"/>
        <end position="235"/>
    </location>
</feature>
<dbReference type="PIR" id="G72730">
    <property type="entry name" value="G72730"/>
</dbReference>
<protein>
    <submittedName>
        <fullName evidence="2">Uncharacterized protein</fullName>
    </submittedName>
</protein>
<dbReference type="eggNOG" id="arCOG14715">
    <property type="taxonomic scope" value="Archaea"/>
</dbReference>
<accession>Q9YF57</accession>
<organism evidence="2 3">
    <name type="scientific">Aeropyrum pernix (strain ATCC 700893 / DSM 11879 / JCM 9820 / NBRC 100138 / K1)</name>
    <dbReference type="NCBI Taxonomy" id="272557"/>
    <lineage>
        <taxon>Archaea</taxon>
        <taxon>Thermoproteota</taxon>
        <taxon>Thermoprotei</taxon>
        <taxon>Desulfurococcales</taxon>
        <taxon>Desulfurococcaceae</taxon>
        <taxon>Aeropyrum</taxon>
    </lineage>
</organism>